<reference evidence="2 3" key="1">
    <citation type="submission" date="2020-08" db="EMBL/GenBank/DDBJ databases">
        <title>Genomic Encyclopedia of Type Strains, Phase IV (KMG-IV): sequencing the most valuable type-strain genomes for metagenomic binning, comparative biology and taxonomic classification.</title>
        <authorList>
            <person name="Goeker M."/>
        </authorList>
    </citation>
    <scope>NUCLEOTIDE SEQUENCE [LARGE SCALE GENOMIC DNA]</scope>
    <source>
        <strain evidence="2 3">DSM 45385</strain>
    </source>
</reference>
<keyword evidence="2" id="KW-0346">Stress response</keyword>
<dbReference type="GO" id="GO:0006457">
    <property type="term" value="P:protein folding"/>
    <property type="evidence" value="ECO:0007669"/>
    <property type="project" value="InterPro"/>
</dbReference>
<organism evidence="2 3">
    <name type="scientific">Nonomuraea endophytica</name>
    <dbReference type="NCBI Taxonomy" id="714136"/>
    <lineage>
        <taxon>Bacteria</taxon>
        <taxon>Bacillati</taxon>
        <taxon>Actinomycetota</taxon>
        <taxon>Actinomycetes</taxon>
        <taxon>Streptosporangiales</taxon>
        <taxon>Streptosporangiaceae</taxon>
        <taxon>Nonomuraea</taxon>
    </lineage>
</organism>
<dbReference type="Proteomes" id="UP000568380">
    <property type="component" value="Unassembled WGS sequence"/>
</dbReference>
<dbReference type="GO" id="GO:0051087">
    <property type="term" value="F:protein-folding chaperone binding"/>
    <property type="evidence" value="ECO:0007669"/>
    <property type="project" value="InterPro"/>
</dbReference>
<dbReference type="Gene3D" id="2.30.22.10">
    <property type="entry name" value="Head domain of nucleotide exchange factor GrpE"/>
    <property type="match status" value="1"/>
</dbReference>
<evidence type="ECO:0000313" key="3">
    <source>
        <dbReference type="Proteomes" id="UP000568380"/>
    </source>
</evidence>
<gene>
    <name evidence="2" type="ORF">HNR40_001633</name>
</gene>
<keyword evidence="3" id="KW-1185">Reference proteome</keyword>
<dbReference type="InterPro" id="IPR000740">
    <property type="entry name" value="GrpE"/>
</dbReference>
<keyword evidence="1" id="KW-0143">Chaperone</keyword>
<evidence type="ECO:0000313" key="2">
    <source>
        <dbReference type="EMBL" id="MBB5076169.1"/>
    </source>
</evidence>
<dbReference type="InterPro" id="IPR009012">
    <property type="entry name" value="GrpE_head"/>
</dbReference>
<proteinExistence type="predicted"/>
<dbReference type="GO" id="GO:0000774">
    <property type="term" value="F:adenyl-nucleotide exchange factor activity"/>
    <property type="evidence" value="ECO:0007669"/>
    <property type="project" value="InterPro"/>
</dbReference>
<dbReference type="Pfam" id="PF01025">
    <property type="entry name" value="GrpE"/>
    <property type="match status" value="1"/>
</dbReference>
<dbReference type="AlphaFoldDB" id="A0A7W7ZYK3"/>
<protein>
    <submittedName>
        <fullName evidence="2">Molecular chaperone GrpE (Heat shock protein)</fullName>
    </submittedName>
</protein>
<sequence length="144" mass="16313">MSEELSEKLDVLTDLFKRRLSDDLDKRKLLEEQARRIQQAEGALFRDLQLPLVLGVAAVIDRIDRHEGEEREFALAIRDELLELLAVNGIREVPTDTGFDRATHEAAAARAEEGSEPGTVLEVWNRGYARHGWVFRPARVVVAL</sequence>
<dbReference type="RefSeq" id="WP_184959533.1">
    <property type="nucleotide sequence ID" value="NZ_JACHIN010000002.1"/>
</dbReference>
<dbReference type="GO" id="GO:0042803">
    <property type="term" value="F:protein homodimerization activity"/>
    <property type="evidence" value="ECO:0007669"/>
    <property type="project" value="InterPro"/>
</dbReference>
<evidence type="ECO:0000256" key="1">
    <source>
        <dbReference type="ARBA" id="ARBA00023186"/>
    </source>
</evidence>
<dbReference type="EMBL" id="JACHIN010000002">
    <property type="protein sequence ID" value="MBB5076169.1"/>
    <property type="molecule type" value="Genomic_DNA"/>
</dbReference>
<comment type="caution">
    <text evidence="2">The sequence shown here is derived from an EMBL/GenBank/DDBJ whole genome shotgun (WGS) entry which is preliminary data.</text>
</comment>
<accession>A0A7W7ZYK3</accession>
<name>A0A7W7ZYK3_9ACTN</name>
<dbReference type="SUPFAM" id="SSF51064">
    <property type="entry name" value="Head domain of nucleotide exchange factor GrpE"/>
    <property type="match status" value="1"/>
</dbReference>